<evidence type="ECO:0000313" key="1">
    <source>
        <dbReference type="EMBL" id="ONI39162.1"/>
    </source>
</evidence>
<comment type="caution">
    <text evidence="1">The sequence shown here is derived from an EMBL/GenBank/DDBJ whole genome shotgun (WGS) entry which is preliminary data.</text>
</comment>
<keyword evidence="2" id="KW-1185">Reference proteome</keyword>
<organism evidence="1 2">
    <name type="scientific">Candidatus Epulonipiscium fishelsonii</name>
    <dbReference type="NCBI Taxonomy" id="77094"/>
    <lineage>
        <taxon>Bacteria</taxon>
        <taxon>Bacillati</taxon>
        <taxon>Bacillota</taxon>
        <taxon>Clostridia</taxon>
        <taxon>Lachnospirales</taxon>
        <taxon>Lachnospiraceae</taxon>
        <taxon>Candidatus Epulonipiscium</taxon>
    </lineage>
</organism>
<sequence>MIDIFPMHIKKMFMSIPNTMFNDIQEIRIRINKPIIFYKDQEEFGINMGGVVKIENSYVASREDIEGTLKFISGFSMYSLEDELRQGFLTIEGGHRIGVTGKAVVQNQKLKTLKDINGLNIRIAHQIIGCSDKIMPSILQNRKPCNTLIISPPKCGKTTILRDIIRNFSNGFYGQGPFTVGVVDERSEIAGCYRGVPQNDVGIRTDVLDSCPKVEGMRMLLRSMSPQVLAVDEIGSNEDLMALEEALGAGVSILCTIHGNNIEDCYKKPILKQMIQNRWFERIIILNNTPKVGMVKEIINTTELKKNS</sequence>
<name>A0ACC8XAC9_9FIRM</name>
<proteinExistence type="predicted"/>
<dbReference type="Proteomes" id="UP000188605">
    <property type="component" value="Unassembled WGS sequence"/>
</dbReference>
<accession>A0ACC8XAC9</accession>
<evidence type="ECO:0000313" key="2">
    <source>
        <dbReference type="Proteomes" id="UP000188605"/>
    </source>
</evidence>
<dbReference type="EMBL" id="LJDB01000070">
    <property type="protein sequence ID" value="ONI39162.1"/>
    <property type="molecule type" value="Genomic_DNA"/>
</dbReference>
<gene>
    <name evidence="1" type="ORF">AN396_08970</name>
</gene>
<protein>
    <submittedName>
        <fullName evidence="1">Stage III sporulation protein AA</fullName>
    </submittedName>
</protein>
<reference evidence="1" key="1">
    <citation type="submission" date="2016-08" db="EMBL/GenBank/DDBJ databases">
        <authorList>
            <person name="Ngugi D.K."/>
            <person name="Miyake S."/>
            <person name="Stingl U."/>
        </authorList>
    </citation>
    <scope>NUCLEOTIDE SEQUENCE</scope>
    <source>
        <strain evidence="1">SCG-B11WGA-EpuloA1</strain>
    </source>
</reference>